<evidence type="ECO:0000256" key="1">
    <source>
        <dbReference type="ARBA" id="ARBA00004651"/>
    </source>
</evidence>
<evidence type="ECO:0000256" key="2">
    <source>
        <dbReference type="ARBA" id="ARBA00005236"/>
    </source>
</evidence>
<feature type="transmembrane region" description="Helical" evidence="7">
    <location>
        <begin position="51"/>
        <end position="74"/>
    </location>
</feature>
<dbReference type="GO" id="GO:0044874">
    <property type="term" value="P:lipoprotein localization to outer membrane"/>
    <property type="evidence" value="ECO:0007669"/>
    <property type="project" value="TreeGrafter"/>
</dbReference>
<protein>
    <submittedName>
        <fullName evidence="10">Uncharacterized protein</fullName>
    </submittedName>
</protein>
<dbReference type="PATRIC" id="fig|1307761.3.peg.834"/>
<dbReference type="eggNOG" id="COG4591">
    <property type="taxonomic scope" value="Bacteria"/>
</dbReference>
<evidence type="ECO:0000313" key="10">
    <source>
        <dbReference type="EMBL" id="AHC14255.1"/>
    </source>
</evidence>
<keyword evidence="6 7" id="KW-0472">Membrane</keyword>
<dbReference type="STRING" id="1307761.L21SP2_0833"/>
<dbReference type="GO" id="GO:0098797">
    <property type="term" value="C:plasma membrane protein complex"/>
    <property type="evidence" value="ECO:0007669"/>
    <property type="project" value="TreeGrafter"/>
</dbReference>
<evidence type="ECO:0000256" key="4">
    <source>
        <dbReference type="ARBA" id="ARBA00022692"/>
    </source>
</evidence>
<accession>V5WF43</accession>
<feature type="domain" description="MacB-like periplasmic core" evidence="9">
    <location>
        <begin position="53"/>
        <end position="237"/>
    </location>
</feature>
<dbReference type="AlphaFoldDB" id="V5WF43"/>
<feature type="transmembrane region" description="Helical" evidence="7">
    <location>
        <begin position="318"/>
        <end position="343"/>
    </location>
</feature>
<feature type="transmembrane region" description="Helical" evidence="7">
    <location>
        <begin position="444"/>
        <end position="463"/>
    </location>
</feature>
<evidence type="ECO:0000259" key="8">
    <source>
        <dbReference type="Pfam" id="PF02687"/>
    </source>
</evidence>
<evidence type="ECO:0000256" key="5">
    <source>
        <dbReference type="ARBA" id="ARBA00022989"/>
    </source>
</evidence>
<comment type="similarity">
    <text evidence="2">Belongs to the ABC-4 integral membrane protein family. LolC/E subfamily.</text>
</comment>
<gene>
    <name evidence="10" type="ORF">L21SP2_0833</name>
</gene>
<dbReference type="PANTHER" id="PTHR30489:SF0">
    <property type="entry name" value="LIPOPROTEIN-RELEASING SYSTEM TRANSMEMBRANE PROTEIN LOLE"/>
    <property type="match status" value="1"/>
</dbReference>
<dbReference type="KEGG" id="slr:L21SP2_0833"/>
<reference evidence="10 11" key="1">
    <citation type="journal article" date="2015" name="Stand. Genomic Sci.">
        <title>Complete genome sequence and description of Salinispira pacifica gen. nov., sp. nov., a novel spirochaete isolated form a hypersaline microbial mat.</title>
        <authorList>
            <person name="Ben Hania W."/>
            <person name="Joseph M."/>
            <person name="Schumann P."/>
            <person name="Bunk B."/>
            <person name="Fiebig A."/>
            <person name="Sproer C."/>
            <person name="Klenk H.P."/>
            <person name="Fardeau M.L."/>
            <person name="Spring S."/>
        </authorList>
    </citation>
    <scope>NUCLEOTIDE SEQUENCE [LARGE SCALE GENOMIC DNA]</scope>
    <source>
        <strain evidence="10 11">L21-RPul-D2</strain>
    </source>
</reference>
<dbReference type="Pfam" id="PF12704">
    <property type="entry name" value="MacB_PCD"/>
    <property type="match status" value="1"/>
</dbReference>
<evidence type="ECO:0000256" key="3">
    <source>
        <dbReference type="ARBA" id="ARBA00022475"/>
    </source>
</evidence>
<feature type="transmembrane region" description="Helical" evidence="7">
    <location>
        <begin position="364"/>
        <end position="390"/>
    </location>
</feature>
<proteinExistence type="inferred from homology"/>
<name>V5WF43_9SPIO</name>
<dbReference type="RefSeq" id="WP_024267186.1">
    <property type="nucleotide sequence ID" value="NC_023035.1"/>
</dbReference>
<keyword evidence="4 7" id="KW-0812">Transmembrane</keyword>
<dbReference type="InterPro" id="IPR051447">
    <property type="entry name" value="Lipoprotein-release_system"/>
</dbReference>
<keyword evidence="11" id="KW-1185">Reference proteome</keyword>
<keyword evidence="3" id="KW-1003">Cell membrane</keyword>
<evidence type="ECO:0000259" key="9">
    <source>
        <dbReference type="Pfam" id="PF12704"/>
    </source>
</evidence>
<keyword evidence="5 7" id="KW-1133">Transmembrane helix</keyword>
<sequence>MSSPRIGNQRPPGGGGRLGFLGSVTLRFLFGSRGFSEGKSRRGSSFRRVRGGVIGITLSLIPLVVVFVVANGMISGITARYLETGSYHIQLVSRGRAGAETSRVQEEKALEYTQVIGAYREVQGLGLLAGGKGHNGVQIRGIDPQLYEKDRGFRRYMEVNAGEFNLEEPRSIVLGQNVANTLGLEPGDRVRVITARSDGSRGLLPKVSAFTVTGIVSSGYRELDALWVFMSSEDAMSVIPPGEAREIIGIKVMDPFSLDPQAGNLSFIDLPDSSTADRPGETPFIYRFRQGLDTDWRLYTWFDLERSQYMSFITTRNLLLFIMVLIVLVAAVNISSAMIMLVLEKQEEIAVLKAMGMPNSQLMAVFVAAGGITGTIGTVLGLSLGSLAAYNVNGIVRILEYIVNAAGYLKTRLISPRDVYIPFELFNPDFYLSSIPVNLHPADVLIMAGVSIMLSVVMSLLPARRAVRLDPISLLHRH</sequence>
<evidence type="ECO:0000256" key="6">
    <source>
        <dbReference type="ARBA" id="ARBA00023136"/>
    </source>
</evidence>
<dbReference type="HOGENOM" id="CLU_000604_8_1_12"/>
<dbReference type="Pfam" id="PF02687">
    <property type="entry name" value="FtsX"/>
    <property type="match status" value="1"/>
</dbReference>
<comment type="subcellular location">
    <subcellularLocation>
        <location evidence="1">Cell membrane</location>
        <topology evidence="1">Multi-pass membrane protein</topology>
    </subcellularLocation>
</comment>
<evidence type="ECO:0000256" key="7">
    <source>
        <dbReference type="SAM" id="Phobius"/>
    </source>
</evidence>
<dbReference type="OrthoDB" id="368479at2"/>
<dbReference type="EMBL" id="CP006939">
    <property type="protein sequence ID" value="AHC14255.1"/>
    <property type="molecule type" value="Genomic_DNA"/>
</dbReference>
<dbReference type="PANTHER" id="PTHR30489">
    <property type="entry name" value="LIPOPROTEIN-RELEASING SYSTEM TRANSMEMBRANE PROTEIN LOLE"/>
    <property type="match status" value="1"/>
</dbReference>
<dbReference type="InterPro" id="IPR003838">
    <property type="entry name" value="ABC3_permease_C"/>
</dbReference>
<dbReference type="Proteomes" id="UP000018680">
    <property type="component" value="Chromosome"/>
</dbReference>
<evidence type="ECO:0000313" key="11">
    <source>
        <dbReference type="Proteomes" id="UP000018680"/>
    </source>
</evidence>
<organism evidence="10 11">
    <name type="scientific">Salinispira pacifica</name>
    <dbReference type="NCBI Taxonomy" id="1307761"/>
    <lineage>
        <taxon>Bacteria</taxon>
        <taxon>Pseudomonadati</taxon>
        <taxon>Spirochaetota</taxon>
        <taxon>Spirochaetia</taxon>
        <taxon>Spirochaetales</taxon>
        <taxon>Spirochaetaceae</taxon>
        <taxon>Salinispira</taxon>
    </lineage>
</organism>
<feature type="domain" description="ABC3 transporter permease C-terminal" evidence="8">
    <location>
        <begin position="321"/>
        <end position="471"/>
    </location>
</feature>
<dbReference type="InterPro" id="IPR025857">
    <property type="entry name" value="MacB_PCD"/>
</dbReference>